<sequence length="52" mass="6024">MFEPGNLTLGLVKDEVYQVVIHDKYGTVVYVLYMKGVFLEDGLDWAEYLHSK</sequence>
<reference evidence="1" key="1">
    <citation type="journal article" date="2015" name="Nature">
        <title>Complex archaea that bridge the gap between prokaryotes and eukaryotes.</title>
        <authorList>
            <person name="Spang A."/>
            <person name="Saw J.H."/>
            <person name="Jorgensen S.L."/>
            <person name="Zaremba-Niedzwiedzka K."/>
            <person name="Martijn J."/>
            <person name="Lind A.E."/>
            <person name="van Eijk R."/>
            <person name="Schleper C."/>
            <person name="Guy L."/>
            <person name="Ettema T.J."/>
        </authorList>
    </citation>
    <scope>NUCLEOTIDE SEQUENCE</scope>
</reference>
<comment type="caution">
    <text evidence="1">The sequence shown here is derived from an EMBL/GenBank/DDBJ whole genome shotgun (WGS) entry which is preliminary data.</text>
</comment>
<proteinExistence type="predicted"/>
<dbReference type="AlphaFoldDB" id="A0A0F9E9U7"/>
<organism evidence="1">
    <name type="scientific">marine sediment metagenome</name>
    <dbReference type="NCBI Taxonomy" id="412755"/>
    <lineage>
        <taxon>unclassified sequences</taxon>
        <taxon>metagenomes</taxon>
        <taxon>ecological metagenomes</taxon>
    </lineage>
</organism>
<dbReference type="EMBL" id="LAZR01025776">
    <property type="protein sequence ID" value="KKL70838.1"/>
    <property type="molecule type" value="Genomic_DNA"/>
</dbReference>
<name>A0A0F9E9U7_9ZZZZ</name>
<gene>
    <name evidence="1" type="ORF">LCGC14_2100910</name>
</gene>
<accession>A0A0F9E9U7</accession>
<protein>
    <submittedName>
        <fullName evidence="1">Uncharacterized protein</fullName>
    </submittedName>
</protein>
<evidence type="ECO:0000313" key="1">
    <source>
        <dbReference type="EMBL" id="KKL70838.1"/>
    </source>
</evidence>